<proteinExistence type="predicted"/>
<sequence length="64" mass="7179">MLEWFNRINLLWAFVLLAATHALLYYSLGNANWVALAFLAALVDTGVVAVIQLFVRQIARSSDK</sequence>
<name>A0A3B0CSZ9_9BACL</name>
<protein>
    <submittedName>
        <fullName evidence="2">Uncharacterized protein</fullName>
    </submittedName>
</protein>
<dbReference type="OrthoDB" id="2659258at2"/>
<gene>
    <name evidence="2" type="ORF">D7M11_03015</name>
</gene>
<keyword evidence="1" id="KW-1133">Transmembrane helix</keyword>
<feature type="transmembrane region" description="Helical" evidence="1">
    <location>
        <begin position="32"/>
        <end position="55"/>
    </location>
</feature>
<keyword evidence="1" id="KW-0812">Transmembrane</keyword>
<dbReference type="AlphaFoldDB" id="A0A3B0CSZ9"/>
<accession>A0A3B0CSZ9</accession>
<evidence type="ECO:0000313" key="2">
    <source>
        <dbReference type="EMBL" id="RKN86940.1"/>
    </source>
</evidence>
<reference evidence="2 3" key="1">
    <citation type="journal article" date="2007" name="Int. J. Syst. Evol. Microbiol.">
        <title>Paenibacillus ginsengarvi sp. nov., isolated from soil from ginseng cultivation.</title>
        <authorList>
            <person name="Yoon M.H."/>
            <person name="Ten L.N."/>
            <person name="Im W.T."/>
        </authorList>
    </citation>
    <scope>NUCLEOTIDE SEQUENCE [LARGE SCALE GENOMIC DNA]</scope>
    <source>
        <strain evidence="2 3">KCTC 13059</strain>
    </source>
</reference>
<evidence type="ECO:0000313" key="3">
    <source>
        <dbReference type="Proteomes" id="UP000282311"/>
    </source>
</evidence>
<keyword evidence="3" id="KW-1185">Reference proteome</keyword>
<organism evidence="2 3">
    <name type="scientific">Paenibacillus ginsengarvi</name>
    <dbReference type="NCBI Taxonomy" id="400777"/>
    <lineage>
        <taxon>Bacteria</taxon>
        <taxon>Bacillati</taxon>
        <taxon>Bacillota</taxon>
        <taxon>Bacilli</taxon>
        <taxon>Bacillales</taxon>
        <taxon>Paenibacillaceae</taxon>
        <taxon>Paenibacillus</taxon>
    </lineage>
</organism>
<evidence type="ECO:0000256" key="1">
    <source>
        <dbReference type="SAM" id="Phobius"/>
    </source>
</evidence>
<dbReference type="Proteomes" id="UP000282311">
    <property type="component" value="Unassembled WGS sequence"/>
</dbReference>
<dbReference type="EMBL" id="RBAH01000001">
    <property type="protein sequence ID" value="RKN86940.1"/>
    <property type="molecule type" value="Genomic_DNA"/>
</dbReference>
<keyword evidence="1" id="KW-0472">Membrane</keyword>
<dbReference type="RefSeq" id="WP_120745648.1">
    <property type="nucleotide sequence ID" value="NZ_RBAH01000001.1"/>
</dbReference>
<comment type="caution">
    <text evidence="2">The sequence shown here is derived from an EMBL/GenBank/DDBJ whole genome shotgun (WGS) entry which is preliminary data.</text>
</comment>